<dbReference type="SUPFAM" id="SSF53850">
    <property type="entry name" value="Periplasmic binding protein-like II"/>
    <property type="match status" value="1"/>
</dbReference>
<gene>
    <name evidence="1" type="ORF">HALTITAN_1049</name>
</gene>
<dbReference type="Pfam" id="PF16868">
    <property type="entry name" value="NMT1_3"/>
    <property type="match status" value="1"/>
</dbReference>
<dbReference type="PATRIC" id="fig|1204738.3.peg.1575"/>
<evidence type="ECO:0000313" key="1">
    <source>
        <dbReference type="EMBL" id="ELY21933.1"/>
    </source>
</evidence>
<dbReference type="AlphaFoldDB" id="L9UCK4"/>
<reference evidence="1 2" key="1">
    <citation type="journal article" date="2013" name="Genome Announc.">
        <title>Draft Genome of the Marine Gammaproteobacterium Halomonas titanicae.</title>
        <authorList>
            <person name="Sanchez-Porro C."/>
            <person name="de la Haba R.R."/>
            <person name="Cruz-Hernandez N."/>
            <person name="Gonzalez J.M."/>
            <person name="Reyes-Guirao C."/>
            <person name="Navarro-Sampedro L."/>
            <person name="Carballo M."/>
            <person name="Ventosa A."/>
        </authorList>
    </citation>
    <scope>NUCLEOTIDE SEQUENCE [LARGE SCALE GENOMIC DNA]</scope>
    <source>
        <strain evidence="1 2">BH1</strain>
    </source>
</reference>
<name>L9UCK4_9GAMM</name>
<dbReference type="PANTHER" id="PTHR42941:SF1">
    <property type="entry name" value="SLL1037 PROTEIN"/>
    <property type="match status" value="1"/>
</dbReference>
<dbReference type="Gene3D" id="3.40.190.10">
    <property type="entry name" value="Periplasmic binding protein-like II"/>
    <property type="match status" value="2"/>
</dbReference>
<organism evidence="1 2">
    <name type="scientific">Vreelandella titanicae BH1</name>
    <dbReference type="NCBI Taxonomy" id="1204738"/>
    <lineage>
        <taxon>Bacteria</taxon>
        <taxon>Pseudomonadati</taxon>
        <taxon>Pseudomonadota</taxon>
        <taxon>Gammaproteobacteria</taxon>
        <taxon>Oceanospirillales</taxon>
        <taxon>Halomonadaceae</taxon>
        <taxon>Vreelandella</taxon>
    </lineage>
</organism>
<dbReference type="EMBL" id="AOPO01000003">
    <property type="protein sequence ID" value="ELY21933.1"/>
    <property type="molecule type" value="Genomic_DNA"/>
</dbReference>
<dbReference type="Proteomes" id="UP000011651">
    <property type="component" value="Unassembled WGS sequence"/>
</dbReference>
<proteinExistence type="predicted"/>
<accession>L9UCK4</accession>
<dbReference type="NCBIfam" id="TIGR02122">
    <property type="entry name" value="TRAP_TAXI"/>
    <property type="match status" value="1"/>
</dbReference>
<dbReference type="PANTHER" id="PTHR42941">
    <property type="entry name" value="SLL1037 PROTEIN"/>
    <property type="match status" value="1"/>
</dbReference>
<comment type="caution">
    <text evidence="1">The sequence shown here is derived from an EMBL/GenBank/DDBJ whole genome shotgun (WGS) entry which is preliminary data.</text>
</comment>
<evidence type="ECO:0000313" key="2">
    <source>
        <dbReference type="Proteomes" id="UP000011651"/>
    </source>
</evidence>
<dbReference type="CDD" id="cd13567">
    <property type="entry name" value="PBP2_TtGluBP"/>
    <property type="match status" value="1"/>
</dbReference>
<protein>
    <submittedName>
        <fullName evidence="1">TRAP transporter solute receptor, TAXI family</fullName>
    </submittedName>
</protein>
<sequence length="352" mass="37381">MTAARSWGFNTSFLSSTIPISPSRTEEMLMKTLRSLYATAAAASMLAVALPASAQQLSIATGGTGGVYYPIGGGFAEMINNHIEGAQATAEVTGASVENMGLIMRGDADLALALADTVYQAYTGTDDFEGRQIENTRALASVYPNAVQLVTLAESDIESIADLAGKRVSVGAPGSGTELNARALLEANGISYEDFTPQRLNFNETADAIRDGDIDAGFWSVGPPTSSILNLAATRDIRLIGLSDEEVANAQEEEAVFAPYQLAAGMYDGMDEAVQTIGIPNVLVVNADMDEELAYQLTQLLFENTDELIAVHPAANDTTVEFTMESTPVPLHPGALRYFEEVGAEIPDRLRP</sequence>
<keyword evidence="1" id="KW-0675">Receptor</keyword>
<dbReference type="InterPro" id="IPR011852">
    <property type="entry name" value="TRAP_TAXI"/>
</dbReference>